<accession>A0A9W9NCE0</accession>
<comment type="caution">
    <text evidence="3">The sequence shown here is derived from an EMBL/GenBank/DDBJ whole genome shotgun (WGS) entry which is preliminary data.</text>
</comment>
<dbReference type="PROSITE" id="PS00028">
    <property type="entry name" value="ZINC_FINGER_C2H2_1"/>
    <property type="match status" value="1"/>
</dbReference>
<evidence type="ECO:0000259" key="2">
    <source>
        <dbReference type="PROSITE" id="PS00028"/>
    </source>
</evidence>
<dbReference type="SMART" id="SM00355">
    <property type="entry name" value="ZnF_C2H2"/>
    <property type="match status" value="3"/>
</dbReference>
<name>A0A9W9NCE0_9EURO</name>
<gene>
    <name evidence="3" type="ORF">N7468_010222</name>
</gene>
<feature type="compositionally biased region" description="Polar residues" evidence="1">
    <location>
        <begin position="469"/>
        <end position="486"/>
    </location>
</feature>
<feature type="domain" description="C2H2-type" evidence="2">
    <location>
        <begin position="275"/>
        <end position="297"/>
    </location>
</feature>
<feature type="region of interest" description="Disordered" evidence="1">
    <location>
        <begin position="469"/>
        <end position="490"/>
    </location>
</feature>
<organism evidence="3 4">
    <name type="scientific">Penicillium chermesinum</name>
    <dbReference type="NCBI Taxonomy" id="63820"/>
    <lineage>
        <taxon>Eukaryota</taxon>
        <taxon>Fungi</taxon>
        <taxon>Dikarya</taxon>
        <taxon>Ascomycota</taxon>
        <taxon>Pezizomycotina</taxon>
        <taxon>Eurotiomycetes</taxon>
        <taxon>Eurotiomycetidae</taxon>
        <taxon>Eurotiales</taxon>
        <taxon>Aspergillaceae</taxon>
        <taxon>Penicillium</taxon>
    </lineage>
</organism>
<reference evidence="3" key="2">
    <citation type="journal article" date="2023" name="IMA Fungus">
        <title>Comparative genomic study of the Penicillium genus elucidates a diverse pangenome and 15 lateral gene transfer events.</title>
        <authorList>
            <person name="Petersen C."/>
            <person name="Sorensen T."/>
            <person name="Nielsen M.R."/>
            <person name="Sondergaard T.E."/>
            <person name="Sorensen J.L."/>
            <person name="Fitzpatrick D.A."/>
            <person name="Frisvad J.C."/>
            <person name="Nielsen K.L."/>
        </authorList>
    </citation>
    <scope>NUCLEOTIDE SEQUENCE</scope>
    <source>
        <strain evidence="3">IBT 19713</strain>
    </source>
</reference>
<dbReference type="Proteomes" id="UP001150941">
    <property type="component" value="Unassembled WGS sequence"/>
</dbReference>
<evidence type="ECO:0000313" key="4">
    <source>
        <dbReference type="Proteomes" id="UP001150941"/>
    </source>
</evidence>
<feature type="region of interest" description="Disordered" evidence="1">
    <location>
        <begin position="227"/>
        <end position="268"/>
    </location>
</feature>
<reference evidence="3" key="1">
    <citation type="submission" date="2022-11" db="EMBL/GenBank/DDBJ databases">
        <authorList>
            <person name="Petersen C."/>
        </authorList>
    </citation>
    <scope>NUCLEOTIDE SEQUENCE</scope>
    <source>
        <strain evidence="3">IBT 19713</strain>
    </source>
</reference>
<feature type="region of interest" description="Disordered" evidence="1">
    <location>
        <begin position="115"/>
        <end position="188"/>
    </location>
</feature>
<dbReference type="EMBL" id="JAPQKS010000008">
    <property type="protein sequence ID" value="KAJ5217214.1"/>
    <property type="molecule type" value="Genomic_DNA"/>
</dbReference>
<evidence type="ECO:0000313" key="3">
    <source>
        <dbReference type="EMBL" id="KAJ5217214.1"/>
    </source>
</evidence>
<keyword evidence="4" id="KW-1185">Reference proteome</keyword>
<evidence type="ECO:0000256" key="1">
    <source>
        <dbReference type="SAM" id="MobiDB-lite"/>
    </source>
</evidence>
<feature type="compositionally biased region" description="Polar residues" evidence="1">
    <location>
        <begin position="158"/>
        <end position="172"/>
    </location>
</feature>
<proteinExistence type="predicted"/>
<dbReference type="InterPro" id="IPR013087">
    <property type="entry name" value="Znf_C2H2_type"/>
</dbReference>
<feature type="region of interest" description="Disordered" evidence="1">
    <location>
        <begin position="1"/>
        <end position="20"/>
    </location>
</feature>
<feature type="compositionally biased region" description="Low complexity" evidence="1">
    <location>
        <begin position="227"/>
        <end position="248"/>
    </location>
</feature>
<dbReference type="GeneID" id="83206821"/>
<sequence length="581" mass="65816">MASSDPAKPPDGEAPSYHPLNDHFDLSLNDSIFEPGLCLGQLVDDGSQNLFNDEDVYSFMPLSVNGTALAPDSLQFGESWSSIEGLSDMQATAHVQNQNQMFTSNYASPLDNWSWRTQPPLDSEVTPSSNLDLQQRPMHSSAGRRGLPRRKSRYLISSEGSTTPVYIPNSSGLDPMQRWQESPPEDEPASMTAIMNAMEETTASHTASDKSKVRSSSAFQNYRRARSFTSGGSSASSTDSAWSSAGTSPRSSKHRPARAAVSKNKKTDGKPRIFCCTFCCDRFRTRYEWVRHEKSLHLSLETWYCAPLGPSVFSPVTGKEHCVYCNEMEPSQEHLDTHNYRACQNASKEFRSFRRKDHLVQHLRHTHKIQEVPLLDDWKFETKNIPSRCGFCDTILDTWDARIEHLARHFRQGSTMKDWKGDHEFPPAITAQLKNAYPPYLLGWESESILPFSATSSDVRDQYAHVMSKTTLQDEQESTEPASSGPVNRDPTKLEFHNFLAVFTRHLSKYARKQMELGIIPTDEMFQQESRKVLFDSEDAWDQTIADNPDWLSAFRRMHCESEEPGDKKQDKQMNNDLGGE</sequence>
<feature type="compositionally biased region" description="Basic and acidic residues" evidence="1">
    <location>
        <begin position="561"/>
        <end position="574"/>
    </location>
</feature>
<dbReference type="OrthoDB" id="5399138at2759"/>
<dbReference type="AlphaFoldDB" id="A0A9W9NCE0"/>
<feature type="region of interest" description="Disordered" evidence="1">
    <location>
        <begin position="561"/>
        <end position="581"/>
    </location>
</feature>
<protein>
    <recommendedName>
        <fullName evidence="2">C2H2-type domain-containing protein</fullName>
    </recommendedName>
</protein>
<dbReference type="RefSeq" id="XP_058326085.1">
    <property type="nucleotide sequence ID" value="XM_058479517.1"/>
</dbReference>